<proteinExistence type="predicted"/>
<organism evidence="2">
    <name type="scientific">Anguilla anguilla</name>
    <name type="common">European freshwater eel</name>
    <name type="synonym">Muraena anguilla</name>
    <dbReference type="NCBI Taxonomy" id="7936"/>
    <lineage>
        <taxon>Eukaryota</taxon>
        <taxon>Metazoa</taxon>
        <taxon>Chordata</taxon>
        <taxon>Craniata</taxon>
        <taxon>Vertebrata</taxon>
        <taxon>Euteleostomi</taxon>
        <taxon>Actinopterygii</taxon>
        <taxon>Neopterygii</taxon>
        <taxon>Teleostei</taxon>
        <taxon>Anguilliformes</taxon>
        <taxon>Anguillidae</taxon>
        <taxon>Anguilla</taxon>
    </lineage>
</organism>
<keyword evidence="1" id="KW-0812">Transmembrane</keyword>
<keyword evidence="1" id="KW-0472">Membrane</keyword>
<dbReference type="EMBL" id="GBXM01082945">
    <property type="protein sequence ID" value="JAH25632.1"/>
    <property type="molecule type" value="Transcribed_RNA"/>
</dbReference>
<name>A0A0E9RA09_ANGAN</name>
<keyword evidence="1" id="KW-1133">Transmembrane helix</keyword>
<dbReference type="AlphaFoldDB" id="A0A0E9RA09"/>
<evidence type="ECO:0000313" key="2">
    <source>
        <dbReference type="EMBL" id="JAH25632.1"/>
    </source>
</evidence>
<evidence type="ECO:0000256" key="1">
    <source>
        <dbReference type="SAM" id="Phobius"/>
    </source>
</evidence>
<reference evidence="2" key="2">
    <citation type="journal article" date="2015" name="Fish Shellfish Immunol.">
        <title>Early steps in the European eel (Anguilla anguilla)-Vibrio vulnificus interaction in the gills: Role of the RtxA13 toxin.</title>
        <authorList>
            <person name="Callol A."/>
            <person name="Pajuelo D."/>
            <person name="Ebbesson L."/>
            <person name="Teles M."/>
            <person name="MacKenzie S."/>
            <person name="Amaro C."/>
        </authorList>
    </citation>
    <scope>NUCLEOTIDE SEQUENCE</scope>
</reference>
<accession>A0A0E9RA09</accession>
<feature type="transmembrane region" description="Helical" evidence="1">
    <location>
        <begin position="12"/>
        <end position="33"/>
    </location>
</feature>
<sequence length="35" mass="3748">MADDNVLSSRYNLVFCILLCLGALLVLDLGCGFSV</sequence>
<protein>
    <submittedName>
        <fullName evidence="2">Uncharacterized protein</fullName>
    </submittedName>
</protein>
<reference evidence="2" key="1">
    <citation type="submission" date="2014-11" db="EMBL/GenBank/DDBJ databases">
        <authorList>
            <person name="Amaro Gonzalez C."/>
        </authorList>
    </citation>
    <scope>NUCLEOTIDE SEQUENCE</scope>
</reference>